<dbReference type="EMBL" id="JAINUF010000004">
    <property type="protein sequence ID" value="KAJ8364332.1"/>
    <property type="molecule type" value="Genomic_DNA"/>
</dbReference>
<reference evidence="2" key="1">
    <citation type="journal article" date="2023" name="Science">
        <title>Genome structures resolve the early diversification of teleost fishes.</title>
        <authorList>
            <person name="Parey E."/>
            <person name="Louis A."/>
            <person name="Montfort J."/>
            <person name="Bouchez O."/>
            <person name="Roques C."/>
            <person name="Iampietro C."/>
            <person name="Lluch J."/>
            <person name="Castinel A."/>
            <person name="Donnadieu C."/>
            <person name="Desvignes T."/>
            <person name="Floi Bucao C."/>
            <person name="Jouanno E."/>
            <person name="Wen M."/>
            <person name="Mejri S."/>
            <person name="Dirks R."/>
            <person name="Jansen H."/>
            <person name="Henkel C."/>
            <person name="Chen W.J."/>
            <person name="Zahm M."/>
            <person name="Cabau C."/>
            <person name="Klopp C."/>
            <person name="Thompson A.W."/>
            <person name="Robinson-Rechavi M."/>
            <person name="Braasch I."/>
            <person name="Lecointre G."/>
            <person name="Bobe J."/>
            <person name="Postlethwait J.H."/>
            <person name="Berthelot C."/>
            <person name="Roest Crollius H."/>
            <person name="Guiguen Y."/>
        </authorList>
    </citation>
    <scope>NUCLEOTIDE SEQUENCE</scope>
    <source>
        <strain evidence="2">WJC10195</strain>
    </source>
</reference>
<dbReference type="AlphaFoldDB" id="A0A9Q1FRH8"/>
<proteinExistence type="predicted"/>
<gene>
    <name evidence="2" type="ORF">SKAU_G00131630</name>
</gene>
<feature type="region of interest" description="Disordered" evidence="1">
    <location>
        <begin position="265"/>
        <end position="334"/>
    </location>
</feature>
<protein>
    <submittedName>
        <fullName evidence="2">Uncharacterized protein</fullName>
    </submittedName>
</protein>
<keyword evidence="3" id="KW-1185">Reference proteome</keyword>
<dbReference type="Proteomes" id="UP001152622">
    <property type="component" value="Chromosome 4"/>
</dbReference>
<evidence type="ECO:0000313" key="2">
    <source>
        <dbReference type="EMBL" id="KAJ8364332.1"/>
    </source>
</evidence>
<evidence type="ECO:0000256" key="1">
    <source>
        <dbReference type="SAM" id="MobiDB-lite"/>
    </source>
</evidence>
<feature type="region of interest" description="Disordered" evidence="1">
    <location>
        <begin position="125"/>
        <end position="231"/>
    </location>
</feature>
<evidence type="ECO:0000313" key="3">
    <source>
        <dbReference type="Proteomes" id="UP001152622"/>
    </source>
</evidence>
<feature type="region of interest" description="Disordered" evidence="1">
    <location>
        <begin position="48"/>
        <end position="75"/>
    </location>
</feature>
<feature type="compositionally biased region" description="Low complexity" evidence="1">
    <location>
        <begin position="190"/>
        <end position="201"/>
    </location>
</feature>
<name>A0A9Q1FRH8_SYNKA</name>
<comment type="caution">
    <text evidence="2">The sequence shown here is derived from an EMBL/GenBank/DDBJ whole genome shotgun (WGS) entry which is preliminary data.</text>
</comment>
<sequence length="334" mass="34443">MLKFSGSPRLIEVIVRKTVEARGGRGGLCPLSDLWFSLGSVGGRKGVFTMGRDGQKPTLGRDAGRAGTRPSAASPTAALAWRESVPERRGGSAPGLPRGLCAGVGPVLKTTRGAPLRRRWETELGGRHPCWPLPGGPPSSTGEGARGERSTRAVTDPGGADPRTSLNHPFDSSDGWINQVAALERKRESTGGCASGRSGSSAPWEGGVGSPPGAPEREAAPGARASKPGRWQTRAFFARLLRTVGSTGETSFPAGGRAYRVRQGEAAGSPGAWDPRTGRSRFPHSAPRVCGRAASGGSWGVSVSLGLSGGKGGGWRAKCPPGEEQTRGPGTTRA</sequence>
<feature type="compositionally biased region" description="Low complexity" evidence="1">
    <location>
        <begin position="291"/>
        <end position="306"/>
    </location>
</feature>
<accession>A0A9Q1FRH8</accession>
<organism evidence="2 3">
    <name type="scientific">Synaphobranchus kaupii</name>
    <name type="common">Kaup's arrowtooth eel</name>
    <dbReference type="NCBI Taxonomy" id="118154"/>
    <lineage>
        <taxon>Eukaryota</taxon>
        <taxon>Metazoa</taxon>
        <taxon>Chordata</taxon>
        <taxon>Craniata</taxon>
        <taxon>Vertebrata</taxon>
        <taxon>Euteleostomi</taxon>
        <taxon>Actinopterygii</taxon>
        <taxon>Neopterygii</taxon>
        <taxon>Teleostei</taxon>
        <taxon>Anguilliformes</taxon>
        <taxon>Synaphobranchidae</taxon>
        <taxon>Synaphobranchus</taxon>
    </lineage>
</organism>